<name>A0A5B0Q3P1_PUCGR</name>
<feature type="region of interest" description="Disordered" evidence="1">
    <location>
        <begin position="273"/>
        <end position="309"/>
    </location>
</feature>
<protein>
    <submittedName>
        <fullName evidence="2">Uncharacterized protein</fullName>
    </submittedName>
</protein>
<proteinExistence type="predicted"/>
<accession>A0A5B0Q3P1</accession>
<evidence type="ECO:0000313" key="3">
    <source>
        <dbReference type="Proteomes" id="UP000325313"/>
    </source>
</evidence>
<feature type="compositionally biased region" description="Basic and acidic residues" evidence="1">
    <location>
        <begin position="279"/>
        <end position="290"/>
    </location>
</feature>
<evidence type="ECO:0000313" key="2">
    <source>
        <dbReference type="EMBL" id="KAA1107718.1"/>
    </source>
</evidence>
<organism evidence="2 3">
    <name type="scientific">Puccinia graminis f. sp. tritici</name>
    <dbReference type="NCBI Taxonomy" id="56615"/>
    <lineage>
        <taxon>Eukaryota</taxon>
        <taxon>Fungi</taxon>
        <taxon>Dikarya</taxon>
        <taxon>Basidiomycota</taxon>
        <taxon>Pucciniomycotina</taxon>
        <taxon>Pucciniomycetes</taxon>
        <taxon>Pucciniales</taxon>
        <taxon>Pucciniaceae</taxon>
        <taxon>Puccinia</taxon>
    </lineage>
</organism>
<evidence type="ECO:0000256" key="1">
    <source>
        <dbReference type="SAM" id="MobiDB-lite"/>
    </source>
</evidence>
<feature type="compositionally biased region" description="Polar residues" evidence="1">
    <location>
        <begin position="1"/>
        <end position="16"/>
    </location>
</feature>
<dbReference type="EMBL" id="VDEP01000307">
    <property type="protein sequence ID" value="KAA1107718.1"/>
    <property type="molecule type" value="Genomic_DNA"/>
</dbReference>
<feature type="compositionally biased region" description="Polar residues" evidence="1">
    <location>
        <begin position="29"/>
        <end position="51"/>
    </location>
</feature>
<feature type="region of interest" description="Disordered" evidence="1">
    <location>
        <begin position="1"/>
        <end position="69"/>
    </location>
</feature>
<comment type="caution">
    <text evidence="2">The sequence shown here is derived from an EMBL/GenBank/DDBJ whole genome shotgun (WGS) entry which is preliminary data.</text>
</comment>
<dbReference type="AlphaFoldDB" id="A0A5B0Q3P1"/>
<sequence length="1014" mass="114556">MSQDTRFNNNTYPGQESTSNNVPPSTSSLGQTISHSPARSNNIYNNQQSAHSFDRNPETHFLDKEPVLPRYRGTSTRSVKIKPMDKELFFDGTNMPVEKFIKRYENAGLADDASAQDLARQIISFIHGMDLKDEVEEMTGHEDSDWELLKAQLLNRFGSSLPLVKYSRQDLKKLVNTAIQAGGIKTLEEFKNFRTKFESVTTYLFRMGYSNSLEEFRELLMESLSPDLEASVTRELIRDNKMLSSMDGGDILPDTQIILAYIHREVQSTSVMERRKLHRMEPMEPTKELDNSTSSIKNPSLAPKPSTPACSNELEQKFEELTRKFEAYYSVKINPTHPSGPAPSQSSSPAPRKSEFKCYYCFLKGHGTRKCNSVLYDESIGAVTRDGKLFKLPDSTTIPWDTSRPIKQVVDQYSRNSVQLFSSFGQLVELSPEELRAHKADLAKRNISTWKQEGTSAIEKWTTQEKGIPMEKDKPDLLNMANSSLKSSSPDLSSCSSYSFPQLSDKQFKDRLIHYSDIQRFPSFLTEEPPRKYSICTNLATDYPGSLGETNQKLSVMDQDHFISYGGTLTSEHEFPGDLKKFPNRILPLEDNISENLGKSEYEDKQGLVAHHFGRLGLTHDGLGQHDLVDTGSIFGEINLLRNLSTTFNISNEIQEPAAGLDIRKQLFLISVSLNNHQKWGDILPSSMATKDYLHQAHYSSTSQLFLSSQLMGTSAKLGEGLTTRSLELKHFCCQKPAPEFLIICLKTSVLECGNLLQNSHPEAFHNLPLGRLKFTFQFDGIGTSKLQFRKCCYQESPLENVLNWALTVRIKTFLGLGLPEGINWFQNDMSHKTKFARGAWVDRIFNEVAKGHQTVPLTWLQRRRGCSNSIAIRSNITVVRSSNIEAIEVVTGSITYYILNCNIDQFASGHQRLPCLLGEGHVKKNARYNFGLGYVKPRGEKVIDIVRTHVYSFNRKEGQVATTQRWKIGLLEKSSRQIGGSKLAGTSEVQRKYINRIAWTSLPMTPSFSLFPS</sequence>
<gene>
    <name evidence="2" type="ORF">PGTUg99_007182</name>
</gene>
<dbReference type="Proteomes" id="UP000325313">
    <property type="component" value="Unassembled WGS sequence"/>
</dbReference>
<feature type="compositionally biased region" description="Low complexity" evidence="1">
    <location>
        <begin position="17"/>
        <end position="28"/>
    </location>
</feature>
<feature type="compositionally biased region" description="Basic and acidic residues" evidence="1">
    <location>
        <begin position="52"/>
        <end position="67"/>
    </location>
</feature>
<reference evidence="2 3" key="1">
    <citation type="submission" date="2019-05" db="EMBL/GenBank/DDBJ databases">
        <title>Emergence of the Ug99 lineage of the wheat stem rust pathogen through somatic hybridization.</title>
        <authorList>
            <person name="Li F."/>
            <person name="Upadhyaya N.M."/>
            <person name="Sperschneider J."/>
            <person name="Matny O."/>
            <person name="Nguyen-Phuc H."/>
            <person name="Mago R."/>
            <person name="Raley C."/>
            <person name="Miller M.E."/>
            <person name="Silverstein K.A.T."/>
            <person name="Henningsen E."/>
            <person name="Hirsch C.D."/>
            <person name="Visser B."/>
            <person name="Pretorius Z.A."/>
            <person name="Steffenson B.J."/>
            <person name="Schwessinger B."/>
            <person name="Dodds P.N."/>
            <person name="Figueroa M."/>
        </authorList>
    </citation>
    <scope>NUCLEOTIDE SEQUENCE [LARGE SCALE GENOMIC DNA]</scope>
    <source>
        <strain evidence="2 3">Ug99</strain>
    </source>
</reference>